<name>A0A2J6PLG4_9HELO</name>
<dbReference type="EMBL" id="KZ613518">
    <property type="protein sequence ID" value="PMD14888.1"/>
    <property type="molecule type" value="Genomic_DNA"/>
</dbReference>
<evidence type="ECO:0000313" key="2">
    <source>
        <dbReference type="Proteomes" id="UP000235672"/>
    </source>
</evidence>
<accession>A0A2J6PLG4</accession>
<gene>
    <name evidence="1" type="ORF">NA56DRAFT_710576</name>
</gene>
<organism evidence="1 2">
    <name type="scientific">Hyaloscypha hepaticicola</name>
    <dbReference type="NCBI Taxonomy" id="2082293"/>
    <lineage>
        <taxon>Eukaryota</taxon>
        <taxon>Fungi</taxon>
        <taxon>Dikarya</taxon>
        <taxon>Ascomycota</taxon>
        <taxon>Pezizomycotina</taxon>
        <taxon>Leotiomycetes</taxon>
        <taxon>Helotiales</taxon>
        <taxon>Hyaloscyphaceae</taxon>
        <taxon>Hyaloscypha</taxon>
    </lineage>
</organism>
<reference evidence="1 2" key="1">
    <citation type="submission" date="2016-05" db="EMBL/GenBank/DDBJ databases">
        <title>A degradative enzymes factory behind the ericoid mycorrhizal symbiosis.</title>
        <authorList>
            <consortium name="DOE Joint Genome Institute"/>
            <person name="Martino E."/>
            <person name="Morin E."/>
            <person name="Grelet G."/>
            <person name="Kuo A."/>
            <person name="Kohler A."/>
            <person name="Daghino S."/>
            <person name="Barry K."/>
            <person name="Choi C."/>
            <person name="Cichocki N."/>
            <person name="Clum A."/>
            <person name="Copeland A."/>
            <person name="Hainaut M."/>
            <person name="Haridas S."/>
            <person name="Labutti K."/>
            <person name="Lindquist E."/>
            <person name="Lipzen A."/>
            <person name="Khouja H.-R."/>
            <person name="Murat C."/>
            <person name="Ohm R."/>
            <person name="Olson A."/>
            <person name="Spatafora J."/>
            <person name="Veneault-Fourrey C."/>
            <person name="Henrissat B."/>
            <person name="Grigoriev I."/>
            <person name="Martin F."/>
            <person name="Perotto S."/>
        </authorList>
    </citation>
    <scope>NUCLEOTIDE SEQUENCE [LARGE SCALE GENOMIC DNA]</scope>
    <source>
        <strain evidence="1 2">UAMH 7357</strain>
    </source>
</reference>
<protein>
    <submittedName>
        <fullName evidence="1">Uncharacterized protein</fullName>
    </submittedName>
</protein>
<keyword evidence="2" id="KW-1185">Reference proteome</keyword>
<sequence>MAPGAKPPSGKALFFASKLPPSGIMNVYSALTKLLNFNDSTLVIDMYEARPGPLEPYHHLSEWLSKNQDLYIHGRKLKTWMDMHLDVKIHRSWYDRLIDKATAPGLSTINAEKGDLIALMRDSNLLIVLRPIEDGTARFIGESCIYILGLPINKTLAGDYWDLHGDWDRRNENWYPIDFEKKENWKSIRII</sequence>
<evidence type="ECO:0000313" key="1">
    <source>
        <dbReference type="EMBL" id="PMD14888.1"/>
    </source>
</evidence>
<dbReference type="Proteomes" id="UP000235672">
    <property type="component" value="Unassembled WGS sequence"/>
</dbReference>
<dbReference type="AlphaFoldDB" id="A0A2J6PLG4"/>
<proteinExistence type="predicted"/>